<proteinExistence type="predicted"/>
<accession>A0ABN7VFN8</accession>
<evidence type="ECO:0000313" key="2">
    <source>
        <dbReference type="Proteomes" id="UP000789901"/>
    </source>
</evidence>
<organism evidence="1 2">
    <name type="scientific">Gigaspora margarita</name>
    <dbReference type="NCBI Taxonomy" id="4874"/>
    <lineage>
        <taxon>Eukaryota</taxon>
        <taxon>Fungi</taxon>
        <taxon>Fungi incertae sedis</taxon>
        <taxon>Mucoromycota</taxon>
        <taxon>Glomeromycotina</taxon>
        <taxon>Glomeromycetes</taxon>
        <taxon>Diversisporales</taxon>
        <taxon>Gigasporaceae</taxon>
        <taxon>Gigaspora</taxon>
    </lineage>
</organism>
<dbReference type="PANTHER" id="PTHR46880">
    <property type="entry name" value="RAS-ASSOCIATING DOMAIN-CONTAINING PROTEIN"/>
    <property type="match status" value="1"/>
</dbReference>
<protein>
    <submittedName>
        <fullName evidence="1">19841_t:CDS:1</fullName>
    </submittedName>
</protein>
<sequence length="373" mass="42728">QSPQTSELFYENNDLFSEDFNFDNSDDVITTSVDLNNEQQKNLNIAYAESDQLQIMRKMNIYFLVKHNIATLNFENLCNLIELQIQNFEKNIIPGSASILNLPEPTTITKSTHVEYGSYINNHAGRQFITTIAHIIEEATLNELLTSKAWSLMIDEIFWYLDIIKLHSASSNAIFKDLDQFILAKHLPLEMLYHFGSDGASVNLVISALLEDSSKGQKTAQQLYNSTDQDFLIATHFLADILSQHCHLSLVFQTIYVSASEATMQVNAVIESITTNFIGEENMQTSFGTVLLRFINQQNISPEDLPSFVQEFAINTVKNIKLCFPDRVIVNSFRIFDLKQLPTDRYLLSTYRNYKITEIGNFYRKPACNKNFY</sequence>
<feature type="non-terminal residue" evidence="1">
    <location>
        <position position="1"/>
    </location>
</feature>
<name>A0ABN7VFN8_GIGMA</name>
<gene>
    <name evidence="1" type="ORF">GMARGA_LOCUS18179</name>
</gene>
<dbReference type="PANTHER" id="PTHR46880:SF5">
    <property type="entry name" value="DUF4371 DOMAIN-CONTAINING PROTEIN"/>
    <property type="match status" value="1"/>
</dbReference>
<comment type="caution">
    <text evidence="1">The sequence shown here is derived from an EMBL/GenBank/DDBJ whole genome shotgun (WGS) entry which is preliminary data.</text>
</comment>
<evidence type="ECO:0000313" key="1">
    <source>
        <dbReference type="EMBL" id="CAG8767751.1"/>
    </source>
</evidence>
<keyword evidence="2" id="KW-1185">Reference proteome</keyword>
<dbReference type="EMBL" id="CAJVQB010014329">
    <property type="protein sequence ID" value="CAG8767751.1"/>
    <property type="molecule type" value="Genomic_DNA"/>
</dbReference>
<dbReference type="Proteomes" id="UP000789901">
    <property type="component" value="Unassembled WGS sequence"/>
</dbReference>
<reference evidence="1 2" key="1">
    <citation type="submission" date="2021-06" db="EMBL/GenBank/DDBJ databases">
        <authorList>
            <person name="Kallberg Y."/>
            <person name="Tangrot J."/>
            <person name="Rosling A."/>
        </authorList>
    </citation>
    <scope>NUCLEOTIDE SEQUENCE [LARGE SCALE GENOMIC DNA]</scope>
    <source>
        <strain evidence="1 2">120-4 pot B 10/14</strain>
    </source>
</reference>